<protein>
    <submittedName>
        <fullName evidence="2">Sugar phosphate isomerase/epimerase</fullName>
    </submittedName>
</protein>
<dbReference type="InterPro" id="IPR050312">
    <property type="entry name" value="IolE/XylAMocC-like"/>
</dbReference>
<evidence type="ECO:0000313" key="2">
    <source>
        <dbReference type="EMBL" id="GAA4944952.1"/>
    </source>
</evidence>
<feature type="domain" description="Xylose isomerase-like TIM barrel" evidence="1">
    <location>
        <begin position="54"/>
        <end position="297"/>
    </location>
</feature>
<reference evidence="3" key="1">
    <citation type="journal article" date="2019" name="Int. J. Syst. Evol. Microbiol.">
        <title>The Global Catalogue of Microorganisms (GCM) 10K type strain sequencing project: providing services to taxonomists for standard genome sequencing and annotation.</title>
        <authorList>
            <consortium name="The Broad Institute Genomics Platform"/>
            <consortium name="The Broad Institute Genome Sequencing Center for Infectious Disease"/>
            <person name="Wu L."/>
            <person name="Ma J."/>
        </authorList>
    </citation>
    <scope>NUCLEOTIDE SEQUENCE [LARGE SCALE GENOMIC DNA]</scope>
    <source>
        <strain evidence="3">JCM 19134</strain>
    </source>
</reference>
<sequence length="305" mass="34952">MKRRDVVKWMGLAAVTSACPTVLSSSNPYFQKPGLQLFTVMKLLDQDFEGTLSAVQGIGYRTVETVGAFGKPASQVKELLQQYNLYTPSQHLMPGTLYQDFSAYNQGKIGWDEIVKRFTYAFDFNRVEYFIEEAIGRAQTLGQDYIVWQLNWLPEYGKKELKQHVKAFNTAGKMCKEAGLQFAFHNHDHEFTSVGDTTYYDLLVQNTAPDLVQLEMDFMWATFAGADPVVYLKRYADRYKMVHLKDLTKDRKITIPGKGTENFQNLLSVSEQVGVQYAFVEFDQPNAPMQEIAEAYNYLTRIKKP</sequence>
<evidence type="ECO:0000259" key="1">
    <source>
        <dbReference type="Pfam" id="PF01261"/>
    </source>
</evidence>
<dbReference type="PANTHER" id="PTHR12110:SF41">
    <property type="entry name" value="INOSOSE DEHYDRATASE"/>
    <property type="match status" value="1"/>
</dbReference>
<gene>
    <name evidence="2" type="ORF">GCM10025791_25090</name>
</gene>
<dbReference type="AlphaFoldDB" id="A0AAV3U322"/>
<accession>A0AAV3U322</accession>
<dbReference type="GO" id="GO:0016853">
    <property type="term" value="F:isomerase activity"/>
    <property type="evidence" value="ECO:0007669"/>
    <property type="project" value="UniProtKB-KW"/>
</dbReference>
<keyword evidence="2" id="KW-0413">Isomerase</keyword>
<keyword evidence="3" id="KW-1185">Reference proteome</keyword>
<organism evidence="2 3">
    <name type="scientific">Halioxenophilus aromaticivorans</name>
    <dbReference type="NCBI Taxonomy" id="1306992"/>
    <lineage>
        <taxon>Bacteria</taxon>
        <taxon>Pseudomonadati</taxon>
        <taxon>Pseudomonadota</taxon>
        <taxon>Gammaproteobacteria</taxon>
        <taxon>Alteromonadales</taxon>
        <taxon>Alteromonadaceae</taxon>
        <taxon>Halioxenophilus</taxon>
    </lineage>
</organism>
<dbReference type="InterPro" id="IPR036237">
    <property type="entry name" value="Xyl_isomerase-like_sf"/>
</dbReference>
<dbReference type="Proteomes" id="UP001409585">
    <property type="component" value="Unassembled WGS sequence"/>
</dbReference>
<comment type="caution">
    <text evidence="2">The sequence shown here is derived from an EMBL/GenBank/DDBJ whole genome shotgun (WGS) entry which is preliminary data.</text>
</comment>
<dbReference type="RefSeq" id="WP_345422507.1">
    <property type="nucleotide sequence ID" value="NZ_BAABLX010000024.1"/>
</dbReference>
<dbReference type="SUPFAM" id="SSF51658">
    <property type="entry name" value="Xylose isomerase-like"/>
    <property type="match status" value="1"/>
</dbReference>
<dbReference type="InterPro" id="IPR013022">
    <property type="entry name" value="Xyl_isomerase-like_TIM-brl"/>
</dbReference>
<proteinExistence type="predicted"/>
<dbReference type="PANTHER" id="PTHR12110">
    <property type="entry name" value="HYDROXYPYRUVATE ISOMERASE"/>
    <property type="match status" value="1"/>
</dbReference>
<name>A0AAV3U322_9ALTE</name>
<evidence type="ECO:0000313" key="3">
    <source>
        <dbReference type="Proteomes" id="UP001409585"/>
    </source>
</evidence>
<dbReference type="Gene3D" id="3.20.20.150">
    <property type="entry name" value="Divalent-metal-dependent TIM barrel enzymes"/>
    <property type="match status" value="1"/>
</dbReference>
<dbReference type="PROSITE" id="PS51257">
    <property type="entry name" value="PROKAR_LIPOPROTEIN"/>
    <property type="match status" value="1"/>
</dbReference>
<dbReference type="EMBL" id="BAABLX010000024">
    <property type="protein sequence ID" value="GAA4944952.1"/>
    <property type="molecule type" value="Genomic_DNA"/>
</dbReference>
<dbReference type="Pfam" id="PF01261">
    <property type="entry name" value="AP_endonuc_2"/>
    <property type="match status" value="1"/>
</dbReference>